<evidence type="ECO:0000313" key="3">
    <source>
        <dbReference type="Proteomes" id="UP000502998"/>
    </source>
</evidence>
<dbReference type="PANTHER" id="PTHR36503">
    <property type="entry name" value="BLR2520 PROTEIN"/>
    <property type="match status" value="1"/>
</dbReference>
<dbReference type="RefSeq" id="WP_173102430.1">
    <property type="nucleotide sequence ID" value="NZ_AP022822.1"/>
</dbReference>
<dbReference type="InterPro" id="IPR004360">
    <property type="entry name" value="Glyas_Fos-R_dOase_dom"/>
</dbReference>
<name>A0A679I670_9ENTE</name>
<protein>
    <submittedName>
        <fullName evidence="2">Lactoylglutathione lyase</fullName>
    </submittedName>
</protein>
<dbReference type="EMBL" id="AP022822">
    <property type="protein sequence ID" value="BCA85068.1"/>
    <property type="molecule type" value="Genomic_DNA"/>
</dbReference>
<proteinExistence type="predicted"/>
<sequence>MGTTVFVNYPVRDVHASTKFYEKLGFKQNKAFSNDQSSSMVWDDNFWIMLLDYEFYKLFLDDKTIADTKNYSATLTAFSVESPDVVKKIAIAAKENGGDYHAVNMGIPEDQMFSLEITDLDGNQFEPVWMKMD</sequence>
<dbReference type="Pfam" id="PF00903">
    <property type="entry name" value="Glyoxalase"/>
    <property type="match status" value="1"/>
</dbReference>
<feature type="domain" description="Glyoxalase/fosfomycin resistance/dioxygenase" evidence="1">
    <location>
        <begin position="7"/>
        <end position="126"/>
    </location>
</feature>
<dbReference type="GO" id="GO:0016829">
    <property type="term" value="F:lyase activity"/>
    <property type="evidence" value="ECO:0007669"/>
    <property type="project" value="UniProtKB-KW"/>
</dbReference>
<dbReference type="AlphaFoldDB" id="A0A679I670"/>
<keyword evidence="3" id="KW-1185">Reference proteome</keyword>
<dbReference type="Gene3D" id="3.10.180.10">
    <property type="entry name" value="2,3-Dihydroxybiphenyl 1,2-Dioxygenase, domain 1"/>
    <property type="match status" value="1"/>
</dbReference>
<dbReference type="Proteomes" id="UP000502998">
    <property type="component" value="Chromosome"/>
</dbReference>
<organism evidence="2 3">
    <name type="scientific">Enterococcus saigonensis</name>
    <dbReference type="NCBI Taxonomy" id="1805431"/>
    <lineage>
        <taxon>Bacteria</taxon>
        <taxon>Bacillati</taxon>
        <taxon>Bacillota</taxon>
        <taxon>Bacilli</taxon>
        <taxon>Lactobacillales</taxon>
        <taxon>Enterococcaceae</taxon>
        <taxon>Enterococcus</taxon>
    </lineage>
</organism>
<gene>
    <name evidence="2" type="ORF">EsVE80_05910</name>
</gene>
<dbReference type="InterPro" id="IPR029068">
    <property type="entry name" value="Glyas_Bleomycin-R_OHBP_Dase"/>
</dbReference>
<accession>A0A679I670</accession>
<keyword evidence="2" id="KW-0456">Lyase</keyword>
<evidence type="ECO:0000259" key="1">
    <source>
        <dbReference type="Pfam" id="PF00903"/>
    </source>
</evidence>
<dbReference type="KEGG" id="esg:EsVE80_05910"/>
<reference evidence="2 3" key="1">
    <citation type="submission" date="2020-02" db="EMBL/GenBank/DDBJ databases">
        <title>Characterization of vanA genotype vancomycin-resistant Enterococcus saigonensis VE80.</title>
        <authorList>
            <person name="Harada T."/>
            <person name="Motooka D."/>
            <person name="Nakamura S."/>
            <person name="Yamamoto Y."/>
            <person name="Kawahara R."/>
            <person name="Kawatsu K."/>
        </authorList>
    </citation>
    <scope>NUCLEOTIDE SEQUENCE [LARGE SCALE GENOMIC DNA]</scope>
    <source>
        <strain evidence="2 3">VE80</strain>
    </source>
</reference>
<dbReference type="SUPFAM" id="SSF54593">
    <property type="entry name" value="Glyoxalase/Bleomycin resistance protein/Dihydroxybiphenyl dioxygenase"/>
    <property type="match status" value="1"/>
</dbReference>
<evidence type="ECO:0000313" key="2">
    <source>
        <dbReference type="EMBL" id="BCA85068.1"/>
    </source>
</evidence>
<dbReference type="PANTHER" id="PTHR36503:SF2">
    <property type="entry name" value="BLR2408 PROTEIN"/>
    <property type="match status" value="1"/>
</dbReference>